<dbReference type="OrthoDB" id="689921at2759"/>
<comment type="caution">
    <text evidence="1">The sequence shown here is derived from an EMBL/GenBank/DDBJ whole genome shotgun (WGS) entry which is preliminary data.</text>
</comment>
<dbReference type="AlphaFoldDB" id="A0A3L6PU36"/>
<dbReference type="InterPro" id="IPR013181">
    <property type="entry name" value="DUF1719"/>
</dbReference>
<organism evidence="1 2">
    <name type="scientific">Panicum miliaceum</name>
    <name type="common">Proso millet</name>
    <name type="synonym">Broomcorn millet</name>
    <dbReference type="NCBI Taxonomy" id="4540"/>
    <lineage>
        <taxon>Eukaryota</taxon>
        <taxon>Viridiplantae</taxon>
        <taxon>Streptophyta</taxon>
        <taxon>Embryophyta</taxon>
        <taxon>Tracheophyta</taxon>
        <taxon>Spermatophyta</taxon>
        <taxon>Magnoliopsida</taxon>
        <taxon>Liliopsida</taxon>
        <taxon>Poales</taxon>
        <taxon>Poaceae</taxon>
        <taxon>PACMAD clade</taxon>
        <taxon>Panicoideae</taxon>
        <taxon>Panicodae</taxon>
        <taxon>Paniceae</taxon>
        <taxon>Panicinae</taxon>
        <taxon>Panicum</taxon>
        <taxon>Panicum sect. Panicum</taxon>
    </lineage>
</organism>
<dbReference type="Proteomes" id="UP000275267">
    <property type="component" value="Unassembled WGS sequence"/>
</dbReference>
<protein>
    <submittedName>
        <fullName evidence="1">Uncharacterized protein</fullName>
    </submittedName>
</protein>
<dbReference type="SMART" id="SM01157">
    <property type="entry name" value="DUF1719"/>
    <property type="match status" value="1"/>
</dbReference>
<dbReference type="Pfam" id="PF08224">
    <property type="entry name" value="DUF1719"/>
    <property type="match status" value="1"/>
</dbReference>
<evidence type="ECO:0000313" key="1">
    <source>
        <dbReference type="EMBL" id="RLM62262.1"/>
    </source>
</evidence>
<gene>
    <name evidence="1" type="ORF">C2845_PM14G05740</name>
</gene>
<sequence>MILKRNYPMQDFPWVPYVDLWHRKHWENLHRFSTQWFRPDPLCCKQHDQHKPHISNLEMLGLPDVPLEHVIKVNLQCQVSLSEYNKHRTMLSEYESSLQDCPQLNVVLAFTPHDSSKDMLPADKSSAIASIDGQEQNCLHTNITLKQLNETMLTKAIDYFYRNTKAKVCQMLWKSKHGTEYIKFEKASMVTRRTSRGAWKRRPVQWQVQELGSRNRMVLRFLKSWVSHAPEQLQGLILDWIEKEKESQFAAPPLSLNF</sequence>
<evidence type="ECO:0000313" key="2">
    <source>
        <dbReference type="Proteomes" id="UP000275267"/>
    </source>
</evidence>
<dbReference type="EMBL" id="PQIB02000016">
    <property type="protein sequence ID" value="RLM62262.1"/>
    <property type="molecule type" value="Genomic_DNA"/>
</dbReference>
<reference evidence="2" key="1">
    <citation type="journal article" date="2019" name="Nat. Commun.">
        <title>The genome of broomcorn millet.</title>
        <authorList>
            <person name="Zou C."/>
            <person name="Miki D."/>
            <person name="Li D."/>
            <person name="Tang Q."/>
            <person name="Xiao L."/>
            <person name="Rajput S."/>
            <person name="Deng P."/>
            <person name="Jia W."/>
            <person name="Huang R."/>
            <person name="Zhang M."/>
            <person name="Sun Y."/>
            <person name="Hu J."/>
            <person name="Fu X."/>
            <person name="Schnable P.S."/>
            <person name="Li F."/>
            <person name="Zhang H."/>
            <person name="Feng B."/>
            <person name="Zhu X."/>
            <person name="Liu R."/>
            <person name="Schnable J.C."/>
            <person name="Zhu J.-K."/>
            <person name="Zhang H."/>
        </authorList>
    </citation>
    <scope>NUCLEOTIDE SEQUENCE [LARGE SCALE GENOMIC DNA]</scope>
</reference>
<keyword evidence="2" id="KW-1185">Reference proteome</keyword>
<name>A0A3L6PU36_PANMI</name>
<accession>A0A3L6PU36</accession>
<proteinExistence type="predicted"/>